<feature type="domain" description="Bro-N" evidence="1">
    <location>
        <begin position="6"/>
        <end position="100"/>
    </location>
</feature>
<organism evidence="2 3">
    <name type="scientific">Pseudodesulfovibrio nedwellii</name>
    <dbReference type="NCBI Taxonomy" id="2973072"/>
    <lineage>
        <taxon>Bacteria</taxon>
        <taxon>Pseudomonadati</taxon>
        <taxon>Thermodesulfobacteriota</taxon>
        <taxon>Desulfovibrionia</taxon>
        <taxon>Desulfovibrionales</taxon>
        <taxon>Desulfovibrionaceae</taxon>
    </lineage>
</organism>
<dbReference type="RefSeq" id="WP_281760541.1">
    <property type="nucleotide sequence ID" value="NZ_AP026709.1"/>
</dbReference>
<dbReference type="PROSITE" id="PS51750">
    <property type="entry name" value="BRO_N"/>
    <property type="match status" value="1"/>
</dbReference>
<name>A0ABM8B2I2_9BACT</name>
<keyword evidence="3" id="KW-1185">Reference proteome</keyword>
<reference evidence="2 3" key="1">
    <citation type="submission" date="2022-08" db="EMBL/GenBank/DDBJ databases">
        <title>Genome Sequence of the sulphate-reducing bacterium, Pseudodesulfovibrio sp. SYK.</title>
        <authorList>
            <person name="Kondo R."/>
            <person name="Kataoka T."/>
        </authorList>
    </citation>
    <scope>NUCLEOTIDE SEQUENCE [LARGE SCALE GENOMIC DNA]</scope>
    <source>
        <strain evidence="2 3">SYK</strain>
    </source>
</reference>
<sequence length="107" mass="12106">MSTLYHPPVRTLTDDNGDPWFVAKDVCDALGIVNPSRTLSGLDSDEKSTCPSQYEGQIRHLTTINESGLYSLILRSRKPEAKTFKKWITSEVLPAIRLHDMCQSQQR</sequence>
<accession>A0ABM8B2I2</accession>
<dbReference type="SMART" id="SM01040">
    <property type="entry name" value="Bro-N"/>
    <property type="match status" value="1"/>
</dbReference>
<dbReference type="EMBL" id="AP026709">
    <property type="protein sequence ID" value="BDQ38033.1"/>
    <property type="molecule type" value="Genomic_DNA"/>
</dbReference>
<dbReference type="Pfam" id="PF02498">
    <property type="entry name" value="Bro-N"/>
    <property type="match status" value="1"/>
</dbReference>
<proteinExistence type="predicted"/>
<gene>
    <name evidence="2" type="ORF">SYK_23930</name>
</gene>
<dbReference type="PANTHER" id="PTHR36180:SF2">
    <property type="entry name" value="BRO FAMILY PROTEIN"/>
    <property type="match status" value="1"/>
</dbReference>
<protein>
    <recommendedName>
        <fullName evidence="1">Bro-N domain-containing protein</fullName>
    </recommendedName>
</protein>
<dbReference type="Proteomes" id="UP001317742">
    <property type="component" value="Chromosome"/>
</dbReference>
<evidence type="ECO:0000259" key="1">
    <source>
        <dbReference type="PROSITE" id="PS51750"/>
    </source>
</evidence>
<evidence type="ECO:0000313" key="2">
    <source>
        <dbReference type="EMBL" id="BDQ38033.1"/>
    </source>
</evidence>
<dbReference type="InterPro" id="IPR003497">
    <property type="entry name" value="BRO_N_domain"/>
</dbReference>
<evidence type="ECO:0000313" key="3">
    <source>
        <dbReference type="Proteomes" id="UP001317742"/>
    </source>
</evidence>
<dbReference type="PANTHER" id="PTHR36180">
    <property type="entry name" value="DNA-BINDING PROTEIN-RELATED-RELATED"/>
    <property type="match status" value="1"/>
</dbReference>